<dbReference type="PANTHER" id="PTHR11082">
    <property type="entry name" value="TRNA-DIHYDROURIDINE SYNTHASE"/>
    <property type="match status" value="1"/>
</dbReference>
<keyword evidence="1" id="KW-0521">NADP</keyword>
<evidence type="ECO:0000256" key="1">
    <source>
        <dbReference type="ARBA" id="ARBA00022857"/>
    </source>
</evidence>
<protein>
    <submittedName>
        <fullName evidence="4">tRNA dihydrouridine synthase</fullName>
        <ecNumber evidence="4">1.3.1.88</ecNumber>
    </submittedName>
</protein>
<reference evidence="4 5" key="1">
    <citation type="submission" date="2023-04" db="EMBL/GenBank/DDBJ databases">
        <title>Genome of Basidiobolus ranarum AG-B5.</title>
        <authorList>
            <person name="Stajich J.E."/>
            <person name="Carter-House D."/>
            <person name="Gryganskyi A."/>
        </authorList>
    </citation>
    <scope>NUCLEOTIDE SEQUENCE [LARGE SCALE GENOMIC DNA]</scope>
    <source>
        <strain evidence="4 5">AG-B5</strain>
    </source>
</reference>
<dbReference type="EC" id="1.3.1.88" evidence="4"/>
<evidence type="ECO:0000256" key="2">
    <source>
        <dbReference type="ARBA" id="ARBA00023027"/>
    </source>
</evidence>
<evidence type="ECO:0000256" key="3">
    <source>
        <dbReference type="SAM" id="MobiDB-lite"/>
    </source>
</evidence>
<accession>A0ABR2VS87</accession>
<proteinExistence type="predicted"/>
<dbReference type="GO" id="GO:0016491">
    <property type="term" value="F:oxidoreductase activity"/>
    <property type="evidence" value="ECO:0007669"/>
    <property type="project" value="UniProtKB-KW"/>
</dbReference>
<name>A0ABR2VS87_9FUNG</name>
<keyword evidence="2" id="KW-0520">NAD</keyword>
<dbReference type="PANTHER" id="PTHR11082:SF5">
    <property type="entry name" value="TRNA-DIHYDROURIDINE(16_17) SYNTHASE [NAD(P)(+)]-LIKE"/>
    <property type="match status" value="1"/>
</dbReference>
<sequence>MSAEGNLYNPAIFSGQFPPVWEIAQEYLNICKNIPTSLHMIRPHLFKIFRPCLHMHTDLRKQLGMAKTIDQFEAVVRVLRQRLEESAKSTSDEVTTDENGMRILSHWLCQPYFRPPMPANAEKTVTGDEENTASPKKPRKPRKVKEGLCSHCNNCASIKCSFQSCKLCCREHENCQHCEAHRYKNLPKTSESSQTAYKEIQALAVSAV</sequence>
<keyword evidence="4" id="KW-0560">Oxidoreductase</keyword>
<evidence type="ECO:0000313" key="5">
    <source>
        <dbReference type="Proteomes" id="UP001479436"/>
    </source>
</evidence>
<feature type="region of interest" description="Disordered" evidence="3">
    <location>
        <begin position="120"/>
        <end position="144"/>
    </location>
</feature>
<evidence type="ECO:0000313" key="4">
    <source>
        <dbReference type="EMBL" id="KAK9695223.1"/>
    </source>
</evidence>
<dbReference type="Proteomes" id="UP001479436">
    <property type="component" value="Unassembled WGS sequence"/>
</dbReference>
<keyword evidence="5" id="KW-1185">Reference proteome</keyword>
<dbReference type="EMBL" id="JASJQH010008103">
    <property type="protein sequence ID" value="KAK9695223.1"/>
    <property type="molecule type" value="Genomic_DNA"/>
</dbReference>
<comment type="caution">
    <text evidence="4">The sequence shown here is derived from an EMBL/GenBank/DDBJ whole genome shotgun (WGS) entry which is preliminary data.</text>
</comment>
<gene>
    <name evidence="4" type="primary">DUS1_2</name>
    <name evidence="4" type="ORF">K7432_013092</name>
</gene>
<organism evidence="4 5">
    <name type="scientific">Basidiobolus ranarum</name>
    <dbReference type="NCBI Taxonomy" id="34480"/>
    <lineage>
        <taxon>Eukaryota</taxon>
        <taxon>Fungi</taxon>
        <taxon>Fungi incertae sedis</taxon>
        <taxon>Zoopagomycota</taxon>
        <taxon>Entomophthoromycotina</taxon>
        <taxon>Basidiobolomycetes</taxon>
        <taxon>Basidiobolales</taxon>
        <taxon>Basidiobolaceae</taxon>
        <taxon>Basidiobolus</taxon>
    </lineage>
</organism>